<dbReference type="AlphaFoldDB" id="A0A8H9XSV6"/>
<name>A0A8H9XSV6_ECOLX</name>
<sequence>MSVYSLVDEKDFTAMPDIDRVIREKECVALTTLANSTRWKLEKTGKFLKRIKIGERAAGYRLSEIQAWIRGDWHPGWKPEKTKQQ</sequence>
<gene>
    <name evidence="1" type="ORF">HV209_17955</name>
</gene>
<reference evidence="1" key="1">
    <citation type="submission" date="2020-06" db="EMBL/GenBank/DDBJ databases">
        <title>REHAB project genomes.</title>
        <authorList>
            <person name="Shaw L.P."/>
        </authorList>
    </citation>
    <scope>NUCLEOTIDE SEQUENCE</scope>
    <source>
        <strain evidence="1">RHBSTW-00474</strain>
    </source>
</reference>
<dbReference type="Pfam" id="PF05930">
    <property type="entry name" value="Phage_AlpA"/>
    <property type="match status" value="1"/>
</dbReference>
<dbReference type="InterPro" id="IPR010260">
    <property type="entry name" value="AlpA"/>
</dbReference>
<comment type="caution">
    <text evidence="1">The sequence shown here is derived from an EMBL/GenBank/DDBJ whole genome shotgun (WGS) entry which is preliminary data.</text>
</comment>
<evidence type="ECO:0000313" key="2">
    <source>
        <dbReference type="Proteomes" id="UP000622722"/>
    </source>
</evidence>
<accession>A0A8H9XSV6</accession>
<dbReference type="Proteomes" id="UP000622722">
    <property type="component" value="Unassembled WGS sequence"/>
</dbReference>
<protein>
    <submittedName>
        <fullName evidence="1">AlpA family phage regulatory protein</fullName>
    </submittedName>
</protein>
<organism evidence="1 2">
    <name type="scientific">Escherichia coli</name>
    <dbReference type="NCBI Taxonomy" id="562"/>
    <lineage>
        <taxon>Bacteria</taxon>
        <taxon>Pseudomonadati</taxon>
        <taxon>Pseudomonadota</taxon>
        <taxon>Gammaproteobacteria</taxon>
        <taxon>Enterobacterales</taxon>
        <taxon>Enterobacteriaceae</taxon>
        <taxon>Escherichia</taxon>
    </lineage>
</organism>
<dbReference type="EMBL" id="JABXPW010000004">
    <property type="protein sequence ID" value="MBA7720456.1"/>
    <property type="molecule type" value="Genomic_DNA"/>
</dbReference>
<evidence type="ECO:0000313" key="1">
    <source>
        <dbReference type="EMBL" id="MBA7720456.1"/>
    </source>
</evidence>
<proteinExistence type="predicted"/>